<gene>
    <name evidence="3" type="ORF">F442_15293</name>
</gene>
<organism evidence="3 4">
    <name type="scientific">Phytophthora nicotianae P10297</name>
    <dbReference type="NCBI Taxonomy" id="1317064"/>
    <lineage>
        <taxon>Eukaryota</taxon>
        <taxon>Sar</taxon>
        <taxon>Stramenopiles</taxon>
        <taxon>Oomycota</taxon>
        <taxon>Peronosporomycetes</taxon>
        <taxon>Peronosporales</taxon>
        <taxon>Peronosporaceae</taxon>
        <taxon>Phytophthora</taxon>
    </lineage>
</organism>
<feature type="transmembrane region" description="Helical" evidence="2">
    <location>
        <begin position="204"/>
        <end position="222"/>
    </location>
</feature>
<reference evidence="3 4" key="1">
    <citation type="submission" date="2013-11" db="EMBL/GenBank/DDBJ databases">
        <title>The Genome Sequence of Phytophthora parasitica P10297.</title>
        <authorList>
            <consortium name="The Broad Institute Genomics Platform"/>
            <person name="Russ C."/>
            <person name="Tyler B."/>
            <person name="Panabieres F."/>
            <person name="Shan W."/>
            <person name="Tripathy S."/>
            <person name="Grunwald N."/>
            <person name="Machado M."/>
            <person name="Johnson C.S."/>
            <person name="Walker B."/>
            <person name="Young S.K."/>
            <person name="Zeng Q."/>
            <person name="Gargeya S."/>
            <person name="Fitzgerald M."/>
            <person name="Haas B."/>
            <person name="Abouelleil A."/>
            <person name="Allen A.W."/>
            <person name="Alvarado L."/>
            <person name="Arachchi H.M."/>
            <person name="Berlin A.M."/>
            <person name="Chapman S.B."/>
            <person name="Gainer-Dewar J."/>
            <person name="Goldberg J."/>
            <person name="Griggs A."/>
            <person name="Gujja S."/>
            <person name="Hansen M."/>
            <person name="Howarth C."/>
            <person name="Imamovic A."/>
            <person name="Ireland A."/>
            <person name="Larimer J."/>
            <person name="McCowan C."/>
            <person name="Murphy C."/>
            <person name="Pearson M."/>
            <person name="Poon T.W."/>
            <person name="Priest M."/>
            <person name="Roberts A."/>
            <person name="Saif S."/>
            <person name="Shea T."/>
            <person name="Sisk P."/>
            <person name="Sykes S."/>
            <person name="Wortman J."/>
            <person name="Nusbaum C."/>
            <person name="Birren B."/>
        </authorList>
    </citation>
    <scope>NUCLEOTIDE SEQUENCE [LARGE SCALE GENOMIC DNA]</scope>
    <source>
        <strain evidence="3 4">P10297</strain>
    </source>
</reference>
<keyword evidence="2" id="KW-0472">Membrane</keyword>
<feature type="transmembrane region" description="Helical" evidence="2">
    <location>
        <begin position="12"/>
        <end position="37"/>
    </location>
</feature>
<feature type="transmembrane region" description="Helical" evidence="2">
    <location>
        <begin position="152"/>
        <end position="172"/>
    </location>
</feature>
<feature type="transmembrane region" description="Helical" evidence="2">
    <location>
        <begin position="49"/>
        <end position="70"/>
    </location>
</feature>
<accession>W2YPH1</accession>
<protein>
    <submittedName>
        <fullName evidence="3">Uncharacterized protein</fullName>
    </submittedName>
</protein>
<dbReference type="EMBL" id="ANIY01003244">
    <property type="protein sequence ID" value="ETP36846.1"/>
    <property type="molecule type" value="Genomic_DNA"/>
</dbReference>
<keyword evidence="2" id="KW-0812">Transmembrane</keyword>
<keyword evidence="2" id="KW-1133">Transmembrane helix</keyword>
<sequence>MSLENYCNTTSWTRVILICVLTPIPSLLIAVLLECLPLRPPSEGWQANWVFWLRLSLANMALGFGTNSAVTNLVPDLNYTDFLYPFLLQFGAIPSGFFGVLMPRLVIGSGAPESGFRILKKYRRYYQAFMTFIGIFPLCKVLYDFVPVSYRYVVIIVLPLWKFAAKHFIVYATRGLEDIIPESVAFFADFFSSLFVSVCMSSSGPLYLSFLFIIVDLVQLLLETRELKDNANMLLQLIQQQSIDRQNCTPDMLETILNVVRESGAFQSKSLESVRLRASVPHFLTSKQAQELLNLEASGTYCSQSRSSGDTIKRLLRPNKFKQSTSIVPTPSPEPAPRTQYAQTAPTNNSSLVTEKSEKLILQGLQLLFHCEYLEMVEYVECVIPIVFVVYKSILEQLPNIVYYPGGPGNWGIGSAGNILVLAMLEVLSLVILHRYLQRKFAFSALHQLAFTLETHVHLVQLKLLTGIFLLVPLELQHFGKNSVSYWWMVYLKFDCSLFRCVL</sequence>
<dbReference type="OrthoDB" id="126565at2759"/>
<feature type="region of interest" description="Disordered" evidence="1">
    <location>
        <begin position="323"/>
        <end position="348"/>
    </location>
</feature>
<dbReference type="Proteomes" id="UP000018948">
    <property type="component" value="Unassembled WGS sequence"/>
</dbReference>
<feature type="transmembrane region" description="Helical" evidence="2">
    <location>
        <begin position="82"/>
        <end position="107"/>
    </location>
</feature>
<dbReference type="AlphaFoldDB" id="W2YPH1"/>
<evidence type="ECO:0000256" key="1">
    <source>
        <dbReference type="SAM" id="MobiDB-lite"/>
    </source>
</evidence>
<evidence type="ECO:0000313" key="4">
    <source>
        <dbReference type="Proteomes" id="UP000018948"/>
    </source>
</evidence>
<proteinExistence type="predicted"/>
<evidence type="ECO:0000256" key="2">
    <source>
        <dbReference type="SAM" id="Phobius"/>
    </source>
</evidence>
<feature type="transmembrane region" description="Helical" evidence="2">
    <location>
        <begin position="411"/>
        <end position="433"/>
    </location>
</feature>
<feature type="transmembrane region" description="Helical" evidence="2">
    <location>
        <begin position="128"/>
        <end position="146"/>
    </location>
</feature>
<comment type="caution">
    <text evidence="3">The sequence shown here is derived from an EMBL/GenBank/DDBJ whole genome shotgun (WGS) entry which is preliminary data.</text>
</comment>
<name>W2YPH1_PHYNI</name>
<evidence type="ECO:0000313" key="3">
    <source>
        <dbReference type="EMBL" id="ETP36846.1"/>
    </source>
</evidence>